<keyword evidence="4" id="KW-1185">Reference proteome</keyword>
<dbReference type="EMBL" id="OZ034813">
    <property type="protein sequence ID" value="CAL1356524.1"/>
    <property type="molecule type" value="Genomic_DNA"/>
</dbReference>
<evidence type="ECO:0000256" key="2">
    <source>
        <dbReference type="SAM" id="Phobius"/>
    </source>
</evidence>
<protein>
    <submittedName>
        <fullName evidence="3">Uncharacterized protein</fullName>
    </submittedName>
</protein>
<evidence type="ECO:0000256" key="1">
    <source>
        <dbReference type="SAM" id="MobiDB-lite"/>
    </source>
</evidence>
<keyword evidence="2" id="KW-1133">Transmembrane helix</keyword>
<reference evidence="3 4" key="1">
    <citation type="submission" date="2024-04" db="EMBL/GenBank/DDBJ databases">
        <authorList>
            <person name="Fracassetti M."/>
        </authorList>
    </citation>
    <scope>NUCLEOTIDE SEQUENCE [LARGE SCALE GENOMIC DNA]</scope>
</reference>
<accession>A0AAV2CJS3</accession>
<feature type="compositionally biased region" description="Basic and acidic residues" evidence="1">
    <location>
        <begin position="152"/>
        <end position="161"/>
    </location>
</feature>
<evidence type="ECO:0000313" key="3">
    <source>
        <dbReference type="EMBL" id="CAL1356524.1"/>
    </source>
</evidence>
<sequence length="215" mass="24025">MRYYMFLVLGTCQVYSYPQIFAHASDLGFGNFWSLILMESLIYWMPTDMTVLLALGFCSAAAALNNYFRRCKSVFPEALASVLVLALALAILPLWPAWPLCSIKVDEENLAARLRLEEQLCACLGSTLTTTLGMAWLSNYMPICDDDDDDSATTRREENKQQVEPPTAPASLHLPATLQSKRNQQQQQLTTRRSTTSVNACACKCVNCVQYCVGR</sequence>
<feature type="transmembrane region" description="Helical" evidence="2">
    <location>
        <begin position="78"/>
        <end position="98"/>
    </location>
</feature>
<proteinExistence type="predicted"/>
<keyword evidence="2" id="KW-0812">Transmembrane</keyword>
<dbReference type="Proteomes" id="UP001497516">
    <property type="component" value="Chromosome 1"/>
</dbReference>
<name>A0AAV2CJS3_9ROSI</name>
<feature type="region of interest" description="Disordered" evidence="1">
    <location>
        <begin position="148"/>
        <end position="172"/>
    </location>
</feature>
<gene>
    <name evidence="3" type="ORF">LTRI10_LOCUS4226</name>
</gene>
<organism evidence="3 4">
    <name type="scientific">Linum trigynum</name>
    <dbReference type="NCBI Taxonomy" id="586398"/>
    <lineage>
        <taxon>Eukaryota</taxon>
        <taxon>Viridiplantae</taxon>
        <taxon>Streptophyta</taxon>
        <taxon>Embryophyta</taxon>
        <taxon>Tracheophyta</taxon>
        <taxon>Spermatophyta</taxon>
        <taxon>Magnoliopsida</taxon>
        <taxon>eudicotyledons</taxon>
        <taxon>Gunneridae</taxon>
        <taxon>Pentapetalae</taxon>
        <taxon>rosids</taxon>
        <taxon>fabids</taxon>
        <taxon>Malpighiales</taxon>
        <taxon>Linaceae</taxon>
        <taxon>Linum</taxon>
    </lineage>
</organism>
<dbReference type="AlphaFoldDB" id="A0AAV2CJS3"/>
<feature type="transmembrane region" description="Helical" evidence="2">
    <location>
        <begin position="42"/>
        <end position="66"/>
    </location>
</feature>
<evidence type="ECO:0000313" key="4">
    <source>
        <dbReference type="Proteomes" id="UP001497516"/>
    </source>
</evidence>
<keyword evidence="2" id="KW-0472">Membrane</keyword>